<dbReference type="GeneID" id="100195667"/>
<dbReference type="AlphaFoldDB" id="A0A1S2X232"/>
<dbReference type="OrthoDB" id="74240at2759"/>
<protein>
    <recommendedName>
        <fullName evidence="5">LYR motif-containing protein 2</fullName>
    </recommendedName>
</protein>
<evidence type="ECO:0000313" key="9">
    <source>
        <dbReference type="RefSeq" id="NP_001134168.1"/>
    </source>
</evidence>
<evidence type="ECO:0000256" key="2">
    <source>
        <dbReference type="ARBA" id="ARBA00009508"/>
    </source>
</evidence>
<dbReference type="GO" id="GO:0005739">
    <property type="term" value="C:mitochondrion"/>
    <property type="evidence" value="ECO:0007669"/>
    <property type="project" value="UniProtKB-SubCell"/>
</dbReference>
<dbReference type="KEGG" id="sasa:100195667"/>
<evidence type="ECO:0000256" key="1">
    <source>
        <dbReference type="ARBA" id="ARBA00004173"/>
    </source>
</evidence>
<evidence type="ECO:0000313" key="8">
    <source>
        <dbReference type="Proteomes" id="UP001652741"/>
    </source>
</evidence>
<reference evidence="9" key="2">
    <citation type="submission" date="2017-06" db="UniProtKB">
        <authorList>
            <consortium name="RefSeq"/>
        </authorList>
    </citation>
    <scope>IDENTIFICATION</scope>
</reference>
<dbReference type="Proteomes" id="UP001652741">
    <property type="component" value="Chromosome ssa06"/>
</dbReference>
<proteinExistence type="inferred from homology"/>
<comment type="function">
    <text evidence="6">Involved in efficient integration of the N-module into mitochondrial respiratory chain complex I.</text>
</comment>
<dbReference type="CTD" id="57226"/>
<comment type="similarity">
    <text evidence="2">Belongs to the complex I LYR family.</text>
</comment>
<evidence type="ECO:0000256" key="6">
    <source>
        <dbReference type="ARBA" id="ARBA00044735"/>
    </source>
</evidence>
<keyword evidence="8" id="KW-1185">Reference proteome</keyword>
<dbReference type="PANTHER" id="PTHR13675:SF0">
    <property type="entry name" value="LYR MOTIF-CONTAINING PROTEIN 2"/>
    <property type="match status" value="1"/>
</dbReference>
<reference evidence="9" key="1">
    <citation type="journal article" date="2010" name="BMC Genomics">
        <title>Salmo salar and Esox lucius full-length cDNA sequences reveal changes in evolutionary pressures on a post-tetraploidization genome.</title>
        <authorList>
            <person name="Leong J.S."/>
            <person name="Jantzen S.G."/>
            <person name="von Schalburg K.R."/>
            <person name="Cooper G.A."/>
            <person name="Messmer A.M."/>
            <person name="Liao N.Y."/>
            <person name="Munro S."/>
            <person name="Moore R."/>
            <person name="Holt R.A."/>
            <person name="Jones S.J."/>
            <person name="Davidson W.S."/>
            <person name="Koop B.F."/>
        </authorList>
    </citation>
    <scope>NUCLEOTIDE SEQUENCE</scope>
</reference>
<dbReference type="CDD" id="cd20262">
    <property type="entry name" value="Complex1_LYR_LYRM2"/>
    <property type="match status" value="1"/>
</dbReference>
<comment type="subcellular location">
    <subcellularLocation>
        <location evidence="1">Mitochondrion</location>
    </subcellularLocation>
</comment>
<evidence type="ECO:0000259" key="7">
    <source>
        <dbReference type="Pfam" id="PF05347"/>
    </source>
</evidence>
<evidence type="ECO:0000256" key="5">
    <source>
        <dbReference type="ARBA" id="ARBA00026235"/>
    </source>
</evidence>
<keyword evidence="4" id="KW-0496">Mitochondrion</keyword>
<dbReference type="InterPro" id="IPR045293">
    <property type="entry name" value="Complex1_LYR_LYRM2"/>
</dbReference>
<evidence type="ECO:0000256" key="3">
    <source>
        <dbReference type="ARBA" id="ARBA00022946"/>
    </source>
</evidence>
<name>A0A1S2X232_SALSA</name>
<organism evidence="8 9">
    <name type="scientific">Salmo salar</name>
    <name type="common">Atlantic salmon</name>
    <dbReference type="NCBI Taxonomy" id="8030"/>
    <lineage>
        <taxon>Eukaryota</taxon>
        <taxon>Metazoa</taxon>
        <taxon>Chordata</taxon>
        <taxon>Craniata</taxon>
        <taxon>Vertebrata</taxon>
        <taxon>Euteleostomi</taxon>
        <taxon>Actinopterygii</taxon>
        <taxon>Neopterygii</taxon>
        <taxon>Teleostei</taxon>
        <taxon>Protacanthopterygii</taxon>
        <taxon>Salmoniformes</taxon>
        <taxon>Salmonidae</taxon>
        <taxon>Salmoninae</taxon>
        <taxon>Salmo</taxon>
    </lineage>
</organism>
<dbReference type="RefSeq" id="NP_001134168.1">
    <property type="nucleotide sequence ID" value="NM_001140696.1"/>
</dbReference>
<accession>A0A1S2X232</accession>
<dbReference type="PANTHER" id="PTHR13675">
    <property type="entry name" value="LYR MOTIF-CONTAINING PROTEIN 2"/>
    <property type="match status" value="1"/>
</dbReference>
<dbReference type="InterPro" id="IPR008011">
    <property type="entry name" value="Complex1_LYR_dom"/>
</dbReference>
<dbReference type="Pfam" id="PF05347">
    <property type="entry name" value="Complex1_LYR"/>
    <property type="match status" value="1"/>
</dbReference>
<gene>
    <name evidence="9" type="primary">lyrm2</name>
</gene>
<keyword evidence="3" id="KW-0809">Transit peptide</keyword>
<sequence length="97" mass="11393">MFATIHIMASSRLPASALTLKQFIQRQKVLSLYKNMMRTIRQVPDEGDRKYLRDWARDEFKRNKNSTNQDAIRMMITQANMHHDELQSSLALANVKK</sequence>
<feature type="domain" description="Complex 1 LYR protein" evidence="7">
    <location>
        <begin position="27"/>
        <end position="81"/>
    </location>
</feature>
<evidence type="ECO:0000256" key="4">
    <source>
        <dbReference type="ARBA" id="ARBA00023128"/>
    </source>
</evidence>